<dbReference type="InParanoid" id="A0A0P9A2U8"/>
<protein>
    <submittedName>
        <fullName evidence="1">Uncharacterized protein</fullName>
    </submittedName>
</protein>
<dbReference type="AlphaFoldDB" id="A0A0P9A2U8"/>
<gene>
    <name evidence="1" type="primary">Dana\GF26601</name>
    <name evidence="1" type="ORF">GF26601</name>
</gene>
<sequence>MPLTVNGFGFGFRFTSRFEESARSVGSVRHLLLLQIAEGNARVPQERVTSNYTGNSNSNTTYWQLATSNISNSCSLLVHSTQSQIHESLPPTGGYIDA</sequence>
<evidence type="ECO:0000313" key="2">
    <source>
        <dbReference type="Proteomes" id="UP000007801"/>
    </source>
</evidence>
<keyword evidence="2" id="KW-1185">Reference proteome</keyword>
<dbReference type="Proteomes" id="UP000007801">
    <property type="component" value="Unassembled WGS sequence"/>
</dbReference>
<dbReference type="EMBL" id="CH902623">
    <property type="protein sequence ID" value="KPU72816.1"/>
    <property type="molecule type" value="Genomic_DNA"/>
</dbReference>
<evidence type="ECO:0000313" key="1">
    <source>
        <dbReference type="EMBL" id="KPU72816.1"/>
    </source>
</evidence>
<name>A0A0P9A2U8_DROAN</name>
<accession>A0A0P9A2U8</accession>
<reference evidence="1 2" key="1">
    <citation type="journal article" date="2007" name="Nature">
        <title>Evolution of genes and genomes on the Drosophila phylogeny.</title>
        <authorList>
            <consortium name="Drosophila 12 Genomes Consortium"/>
            <person name="Clark A.G."/>
            <person name="Eisen M.B."/>
            <person name="Smith D.R."/>
            <person name="Bergman C.M."/>
            <person name="Oliver B."/>
            <person name="Markow T.A."/>
            <person name="Kaufman T.C."/>
            <person name="Kellis M."/>
            <person name="Gelbart W."/>
            <person name="Iyer V.N."/>
            <person name="Pollard D.A."/>
            <person name="Sackton T.B."/>
            <person name="Larracuente A.M."/>
            <person name="Singh N.D."/>
            <person name="Abad J.P."/>
            <person name="Abt D.N."/>
            <person name="Adryan B."/>
            <person name="Aguade M."/>
            <person name="Akashi H."/>
            <person name="Anderson W.W."/>
            <person name="Aquadro C.F."/>
            <person name="Ardell D.H."/>
            <person name="Arguello R."/>
            <person name="Artieri C.G."/>
            <person name="Barbash D.A."/>
            <person name="Barker D."/>
            <person name="Barsanti P."/>
            <person name="Batterham P."/>
            <person name="Batzoglou S."/>
            <person name="Begun D."/>
            <person name="Bhutkar A."/>
            <person name="Blanco E."/>
            <person name="Bosak S.A."/>
            <person name="Bradley R.K."/>
            <person name="Brand A.D."/>
            <person name="Brent M.R."/>
            <person name="Brooks A.N."/>
            <person name="Brown R.H."/>
            <person name="Butlin R.K."/>
            <person name="Caggese C."/>
            <person name="Calvi B.R."/>
            <person name="Bernardo de Carvalho A."/>
            <person name="Caspi A."/>
            <person name="Castrezana S."/>
            <person name="Celniker S.E."/>
            <person name="Chang J.L."/>
            <person name="Chapple C."/>
            <person name="Chatterji S."/>
            <person name="Chinwalla A."/>
            <person name="Civetta A."/>
            <person name="Clifton S.W."/>
            <person name="Comeron J.M."/>
            <person name="Costello J.C."/>
            <person name="Coyne J.A."/>
            <person name="Daub J."/>
            <person name="David R.G."/>
            <person name="Delcher A.L."/>
            <person name="Delehaunty K."/>
            <person name="Do C.B."/>
            <person name="Ebling H."/>
            <person name="Edwards K."/>
            <person name="Eickbush T."/>
            <person name="Evans J.D."/>
            <person name="Filipski A."/>
            <person name="Findeiss S."/>
            <person name="Freyhult E."/>
            <person name="Fulton L."/>
            <person name="Fulton R."/>
            <person name="Garcia A.C."/>
            <person name="Gardiner A."/>
            <person name="Garfield D.A."/>
            <person name="Garvin B.E."/>
            <person name="Gibson G."/>
            <person name="Gilbert D."/>
            <person name="Gnerre S."/>
            <person name="Godfrey J."/>
            <person name="Good R."/>
            <person name="Gotea V."/>
            <person name="Gravely B."/>
            <person name="Greenberg A.J."/>
            <person name="Griffiths-Jones S."/>
            <person name="Gross S."/>
            <person name="Guigo R."/>
            <person name="Gustafson E.A."/>
            <person name="Haerty W."/>
            <person name="Hahn M.W."/>
            <person name="Halligan D.L."/>
            <person name="Halpern A.L."/>
            <person name="Halter G.M."/>
            <person name="Han M.V."/>
            <person name="Heger A."/>
            <person name="Hillier L."/>
            <person name="Hinrichs A.S."/>
            <person name="Holmes I."/>
            <person name="Hoskins R.A."/>
            <person name="Hubisz M.J."/>
            <person name="Hultmark D."/>
            <person name="Huntley M.A."/>
            <person name="Jaffe D.B."/>
            <person name="Jagadeeshan S."/>
            <person name="Jeck W.R."/>
            <person name="Johnson J."/>
            <person name="Jones C.D."/>
            <person name="Jordan W.C."/>
            <person name="Karpen G.H."/>
            <person name="Kataoka E."/>
            <person name="Keightley P.D."/>
            <person name="Kheradpour P."/>
            <person name="Kirkness E.F."/>
            <person name="Koerich L.B."/>
            <person name="Kristiansen K."/>
            <person name="Kudrna D."/>
            <person name="Kulathinal R.J."/>
            <person name="Kumar S."/>
            <person name="Kwok R."/>
            <person name="Lander E."/>
            <person name="Langley C.H."/>
            <person name="Lapoint R."/>
            <person name="Lazzaro B.P."/>
            <person name="Lee S.J."/>
            <person name="Levesque L."/>
            <person name="Li R."/>
            <person name="Lin C.F."/>
            <person name="Lin M.F."/>
            <person name="Lindblad-Toh K."/>
            <person name="Llopart A."/>
            <person name="Long M."/>
            <person name="Low L."/>
            <person name="Lozovsky E."/>
            <person name="Lu J."/>
            <person name="Luo M."/>
            <person name="Machado C.A."/>
            <person name="Makalowski W."/>
            <person name="Marzo M."/>
            <person name="Matsuda M."/>
            <person name="Matzkin L."/>
            <person name="McAllister B."/>
            <person name="McBride C.S."/>
            <person name="McKernan B."/>
            <person name="McKernan K."/>
            <person name="Mendez-Lago M."/>
            <person name="Minx P."/>
            <person name="Mollenhauer M.U."/>
            <person name="Montooth K."/>
            <person name="Mount S.M."/>
            <person name="Mu X."/>
            <person name="Myers E."/>
            <person name="Negre B."/>
            <person name="Newfeld S."/>
            <person name="Nielsen R."/>
            <person name="Noor M.A."/>
            <person name="O'Grady P."/>
            <person name="Pachter L."/>
            <person name="Papaceit M."/>
            <person name="Parisi M.J."/>
            <person name="Parisi M."/>
            <person name="Parts L."/>
            <person name="Pedersen J.S."/>
            <person name="Pesole G."/>
            <person name="Phillippy A.M."/>
            <person name="Ponting C.P."/>
            <person name="Pop M."/>
            <person name="Porcelli D."/>
            <person name="Powell J.R."/>
            <person name="Prohaska S."/>
            <person name="Pruitt K."/>
            <person name="Puig M."/>
            <person name="Quesneville H."/>
            <person name="Ram K.R."/>
            <person name="Rand D."/>
            <person name="Rasmussen M.D."/>
            <person name="Reed L.K."/>
            <person name="Reenan R."/>
            <person name="Reily A."/>
            <person name="Remington K.A."/>
            <person name="Rieger T.T."/>
            <person name="Ritchie M.G."/>
            <person name="Robin C."/>
            <person name="Rogers Y.H."/>
            <person name="Rohde C."/>
            <person name="Rozas J."/>
            <person name="Rubenfield M.J."/>
            <person name="Ruiz A."/>
            <person name="Russo S."/>
            <person name="Salzberg S.L."/>
            <person name="Sanchez-Gracia A."/>
            <person name="Saranga D.J."/>
            <person name="Sato H."/>
            <person name="Schaeffer S.W."/>
            <person name="Schatz M.C."/>
            <person name="Schlenke T."/>
            <person name="Schwartz R."/>
            <person name="Segarra C."/>
            <person name="Singh R.S."/>
            <person name="Sirot L."/>
            <person name="Sirota M."/>
            <person name="Sisneros N.B."/>
            <person name="Smith C.D."/>
            <person name="Smith T.F."/>
            <person name="Spieth J."/>
            <person name="Stage D.E."/>
            <person name="Stark A."/>
            <person name="Stephan W."/>
            <person name="Strausberg R.L."/>
            <person name="Strempel S."/>
            <person name="Sturgill D."/>
            <person name="Sutton G."/>
            <person name="Sutton G.G."/>
            <person name="Tao W."/>
            <person name="Teichmann S."/>
            <person name="Tobari Y.N."/>
            <person name="Tomimura Y."/>
            <person name="Tsolas J.M."/>
            <person name="Valente V.L."/>
            <person name="Venter E."/>
            <person name="Venter J.C."/>
            <person name="Vicario S."/>
            <person name="Vieira F.G."/>
            <person name="Vilella A.J."/>
            <person name="Villasante A."/>
            <person name="Walenz B."/>
            <person name="Wang J."/>
            <person name="Wasserman M."/>
            <person name="Watts T."/>
            <person name="Wilson D."/>
            <person name="Wilson R.K."/>
            <person name="Wing R.A."/>
            <person name="Wolfner M.F."/>
            <person name="Wong A."/>
            <person name="Wong G.K."/>
            <person name="Wu C.I."/>
            <person name="Wu G."/>
            <person name="Yamamoto D."/>
            <person name="Yang H.P."/>
            <person name="Yang S.P."/>
            <person name="Yorke J.A."/>
            <person name="Yoshida K."/>
            <person name="Zdobnov E."/>
            <person name="Zhang P."/>
            <person name="Zhang Y."/>
            <person name="Zimin A.V."/>
            <person name="Baldwin J."/>
            <person name="Abdouelleil A."/>
            <person name="Abdulkadir J."/>
            <person name="Abebe A."/>
            <person name="Abera B."/>
            <person name="Abreu J."/>
            <person name="Acer S.C."/>
            <person name="Aftuck L."/>
            <person name="Alexander A."/>
            <person name="An P."/>
            <person name="Anderson E."/>
            <person name="Anderson S."/>
            <person name="Arachi H."/>
            <person name="Azer M."/>
            <person name="Bachantsang P."/>
            <person name="Barry A."/>
            <person name="Bayul T."/>
            <person name="Berlin A."/>
            <person name="Bessette D."/>
            <person name="Bloom T."/>
            <person name="Blye J."/>
            <person name="Boguslavskiy L."/>
            <person name="Bonnet C."/>
            <person name="Boukhgalter B."/>
            <person name="Bourzgui I."/>
            <person name="Brown A."/>
            <person name="Cahill P."/>
            <person name="Channer S."/>
            <person name="Cheshatsang Y."/>
            <person name="Chuda L."/>
            <person name="Citroen M."/>
            <person name="Collymore A."/>
            <person name="Cooke P."/>
            <person name="Costello M."/>
            <person name="D'Aco K."/>
            <person name="Daza R."/>
            <person name="De Haan G."/>
            <person name="DeGray S."/>
            <person name="DeMaso C."/>
            <person name="Dhargay N."/>
            <person name="Dooley K."/>
            <person name="Dooley E."/>
            <person name="Doricent M."/>
            <person name="Dorje P."/>
            <person name="Dorjee K."/>
            <person name="Dupes A."/>
            <person name="Elong R."/>
            <person name="Falk J."/>
            <person name="Farina A."/>
            <person name="Faro S."/>
            <person name="Ferguson D."/>
            <person name="Fisher S."/>
            <person name="Foley C.D."/>
            <person name="Franke A."/>
            <person name="Friedrich D."/>
            <person name="Gadbois L."/>
            <person name="Gearin G."/>
            <person name="Gearin C.R."/>
            <person name="Giannoukos G."/>
            <person name="Goode T."/>
            <person name="Graham J."/>
            <person name="Grandbois E."/>
            <person name="Grewal S."/>
            <person name="Gyaltsen K."/>
            <person name="Hafez N."/>
            <person name="Hagos B."/>
            <person name="Hall J."/>
            <person name="Henson C."/>
            <person name="Hollinger A."/>
            <person name="Honan T."/>
            <person name="Huard M.D."/>
            <person name="Hughes L."/>
            <person name="Hurhula B."/>
            <person name="Husby M.E."/>
            <person name="Kamat A."/>
            <person name="Kanga B."/>
            <person name="Kashin S."/>
            <person name="Khazanovich D."/>
            <person name="Kisner P."/>
            <person name="Lance K."/>
            <person name="Lara M."/>
            <person name="Lee W."/>
            <person name="Lennon N."/>
            <person name="Letendre F."/>
            <person name="LeVine R."/>
            <person name="Lipovsky A."/>
            <person name="Liu X."/>
            <person name="Liu J."/>
            <person name="Liu S."/>
            <person name="Lokyitsang T."/>
            <person name="Lokyitsang Y."/>
            <person name="Lubonja R."/>
            <person name="Lui A."/>
            <person name="MacDonald P."/>
            <person name="Magnisalis V."/>
            <person name="Maru K."/>
            <person name="Matthews C."/>
            <person name="McCusker W."/>
            <person name="McDonough S."/>
            <person name="Mehta T."/>
            <person name="Meldrim J."/>
            <person name="Meneus L."/>
            <person name="Mihai O."/>
            <person name="Mihalev A."/>
            <person name="Mihova T."/>
            <person name="Mittelman R."/>
            <person name="Mlenga V."/>
            <person name="Montmayeur A."/>
            <person name="Mulrain L."/>
            <person name="Navidi A."/>
            <person name="Naylor J."/>
            <person name="Negash T."/>
            <person name="Nguyen T."/>
            <person name="Nguyen N."/>
            <person name="Nicol R."/>
            <person name="Norbu C."/>
            <person name="Norbu N."/>
            <person name="Novod N."/>
            <person name="O'Neill B."/>
            <person name="Osman S."/>
            <person name="Markiewicz E."/>
            <person name="Oyono O.L."/>
            <person name="Patti C."/>
            <person name="Phunkhang P."/>
            <person name="Pierre F."/>
            <person name="Priest M."/>
            <person name="Raghuraman S."/>
            <person name="Rege F."/>
            <person name="Reyes R."/>
            <person name="Rise C."/>
            <person name="Rogov P."/>
            <person name="Ross K."/>
            <person name="Ryan E."/>
            <person name="Settipalli S."/>
            <person name="Shea T."/>
            <person name="Sherpa N."/>
            <person name="Shi L."/>
            <person name="Shih D."/>
            <person name="Sparrow T."/>
            <person name="Spaulding J."/>
            <person name="Stalker J."/>
            <person name="Stange-Thomann N."/>
            <person name="Stavropoulos S."/>
            <person name="Stone C."/>
            <person name="Strader C."/>
            <person name="Tesfaye S."/>
            <person name="Thomson T."/>
            <person name="Thoulutsang Y."/>
            <person name="Thoulutsang D."/>
            <person name="Topham K."/>
            <person name="Topping I."/>
            <person name="Tsamla T."/>
            <person name="Vassiliev H."/>
            <person name="Vo A."/>
            <person name="Wangchuk T."/>
            <person name="Wangdi T."/>
            <person name="Weiand M."/>
            <person name="Wilkinson J."/>
            <person name="Wilson A."/>
            <person name="Yadav S."/>
            <person name="Young G."/>
            <person name="Yu Q."/>
            <person name="Zembek L."/>
            <person name="Zhong D."/>
            <person name="Zimmer A."/>
            <person name="Zwirko Z."/>
            <person name="Jaffe D.B."/>
            <person name="Alvarez P."/>
            <person name="Brockman W."/>
            <person name="Butler J."/>
            <person name="Chin C."/>
            <person name="Gnerre S."/>
            <person name="Grabherr M."/>
            <person name="Kleber M."/>
            <person name="Mauceli E."/>
            <person name="MacCallum I."/>
        </authorList>
    </citation>
    <scope>NUCLEOTIDE SEQUENCE [LARGE SCALE GENOMIC DNA]</scope>
    <source>
        <strain evidence="2">Tucson 14024-0371.13</strain>
    </source>
</reference>
<organism evidence="1 2">
    <name type="scientific">Drosophila ananassae</name>
    <name type="common">Fruit fly</name>
    <dbReference type="NCBI Taxonomy" id="7217"/>
    <lineage>
        <taxon>Eukaryota</taxon>
        <taxon>Metazoa</taxon>
        <taxon>Ecdysozoa</taxon>
        <taxon>Arthropoda</taxon>
        <taxon>Hexapoda</taxon>
        <taxon>Insecta</taxon>
        <taxon>Pterygota</taxon>
        <taxon>Neoptera</taxon>
        <taxon>Endopterygota</taxon>
        <taxon>Diptera</taxon>
        <taxon>Brachycera</taxon>
        <taxon>Muscomorpha</taxon>
        <taxon>Ephydroidea</taxon>
        <taxon>Drosophilidae</taxon>
        <taxon>Drosophila</taxon>
        <taxon>Sophophora</taxon>
    </lineage>
</organism>
<proteinExistence type="predicted"/>